<name>A0A078L2U2_9GAMM</name>
<evidence type="ECO:0008006" key="3">
    <source>
        <dbReference type="Google" id="ProtNLM"/>
    </source>
</evidence>
<evidence type="ECO:0000313" key="1">
    <source>
        <dbReference type="EMBL" id="CDZ79496.1"/>
    </source>
</evidence>
<evidence type="ECO:0000313" key="2">
    <source>
        <dbReference type="Proteomes" id="UP000044071"/>
    </source>
</evidence>
<reference evidence="1 2" key="1">
    <citation type="submission" date="2014-06" db="EMBL/GenBank/DDBJ databases">
        <authorList>
            <person name="Urmite Genomes Urmite Genomes"/>
        </authorList>
    </citation>
    <scope>NUCLEOTIDE SEQUENCE [LARGE SCALE GENOMIC DNA]</scope>
</reference>
<dbReference type="EMBL" id="CCSB01000005">
    <property type="protein sequence ID" value="CDZ79496.1"/>
    <property type="molecule type" value="Genomic_DNA"/>
</dbReference>
<dbReference type="Proteomes" id="UP000044071">
    <property type="component" value="Unassembled WGS sequence"/>
</dbReference>
<accession>A0A078L2U2</accession>
<proteinExistence type="predicted"/>
<dbReference type="eggNOG" id="ENOG5031QJ1">
    <property type="taxonomic scope" value="Bacteria"/>
</dbReference>
<protein>
    <recommendedName>
        <fullName evidence="3">F-box domain-containing protein</fullName>
    </recommendedName>
</protein>
<organism evidence="1 2">
    <name type="scientific">Legionella massiliensis</name>
    <dbReference type="NCBI Taxonomy" id="1034943"/>
    <lineage>
        <taxon>Bacteria</taxon>
        <taxon>Pseudomonadati</taxon>
        <taxon>Pseudomonadota</taxon>
        <taxon>Gammaproteobacteria</taxon>
        <taxon>Legionellales</taxon>
        <taxon>Legionellaceae</taxon>
        <taxon>Legionella</taxon>
    </lineage>
</organism>
<keyword evidence="2" id="KW-1185">Reference proteome</keyword>
<dbReference type="AlphaFoldDB" id="A0A078L2U2"/>
<dbReference type="RefSeq" id="WP_044012866.1">
    <property type="nucleotide sequence ID" value="NZ_CCVW01000005.1"/>
</dbReference>
<dbReference type="OrthoDB" id="5652138at2"/>
<gene>
    <name evidence="1" type="ORF">BN59_03814</name>
</gene>
<sequence length="311" mass="35050">MQGKFDFDGLPPEIKMNLAAHLTAPDVVNLAVSSTTANYKQLFKPALNAHQLLHHVVRGEHDKVAALLKKNIKLLVQKASVTDRSGRTFETISAFEYALWALDKHMWTLMLNCLSKDEDCKELVAELLTQYEKLNTEGVTYTFRGETITEKHFDFENTIIKELQTQVDSIKAPGVKNWDTIDNQWREGVGGAQKLLPMHVVYEYCSEVPFEPVPEFTVQPKSSKQFINWFTGTYENWFSADSKLAVDFAIFKGGWCGVRLSRDAWGCGAAGGLDLIALTALCKVRTNDFIDLKSQLGDQMTLNNHQQVSQI</sequence>